<feature type="domain" description="HTH cro/C1-type" evidence="2">
    <location>
        <begin position="10"/>
        <end position="64"/>
    </location>
</feature>
<keyword evidence="1" id="KW-0238">DNA-binding</keyword>
<protein>
    <submittedName>
        <fullName evidence="3">Helix-turn-helix domain-containing protein</fullName>
    </submittedName>
</protein>
<dbReference type="SUPFAM" id="SSF47413">
    <property type="entry name" value="lambda repressor-like DNA-binding domains"/>
    <property type="match status" value="1"/>
</dbReference>
<dbReference type="SMART" id="SM00530">
    <property type="entry name" value="HTH_XRE"/>
    <property type="match status" value="1"/>
</dbReference>
<proteinExistence type="predicted"/>
<dbReference type="EMBL" id="DXCF01000002">
    <property type="protein sequence ID" value="HIZ08865.1"/>
    <property type="molecule type" value="Genomic_DNA"/>
</dbReference>
<dbReference type="PROSITE" id="PS50943">
    <property type="entry name" value="HTH_CROC1"/>
    <property type="match status" value="1"/>
</dbReference>
<dbReference type="GO" id="GO:0003677">
    <property type="term" value="F:DNA binding"/>
    <property type="evidence" value="ECO:0007669"/>
    <property type="project" value="UniProtKB-KW"/>
</dbReference>
<evidence type="ECO:0000256" key="1">
    <source>
        <dbReference type="ARBA" id="ARBA00023125"/>
    </source>
</evidence>
<dbReference type="AlphaFoldDB" id="A0A9D2D5L4"/>
<accession>A0A9D2D5L4</accession>
<dbReference type="InterPro" id="IPR010982">
    <property type="entry name" value="Lambda_DNA-bd_dom_sf"/>
</dbReference>
<dbReference type="PANTHER" id="PTHR46558:SF11">
    <property type="entry name" value="HTH-TYPE TRANSCRIPTIONAL REGULATOR XRE"/>
    <property type="match status" value="1"/>
</dbReference>
<dbReference type="InterPro" id="IPR001387">
    <property type="entry name" value="Cro/C1-type_HTH"/>
</dbReference>
<dbReference type="Pfam" id="PF01381">
    <property type="entry name" value="HTH_3"/>
    <property type="match status" value="1"/>
</dbReference>
<evidence type="ECO:0000259" key="2">
    <source>
        <dbReference type="PROSITE" id="PS50943"/>
    </source>
</evidence>
<organism evidence="3 4">
    <name type="scientific">Candidatus Borkfalkia avicola</name>
    <dbReference type="NCBI Taxonomy" id="2838503"/>
    <lineage>
        <taxon>Bacteria</taxon>
        <taxon>Bacillati</taxon>
        <taxon>Bacillota</taxon>
        <taxon>Clostridia</taxon>
        <taxon>Christensenellales</taxon>
        <taxon>Christensenellaceae</taxon>
        <taxon>Candidatus Borkfalkia</taxon>
    </lineage>
</organism>
<dbReference type="Gene3D" id="1.10.260.40">
    <property type="entry name" value="lambda repressor-like DNA-binding domains"/>
    <property type="match status" value="1"/>
</dbReference>
<reference evidence="3" key="2">
    <citation type="submission" date="2021-04" db="EMBL/GenBank/DDBJ databases">
        <authorList>
            <person name="Gilroy R."/>
        </authorList>
    </citation>
    <scope>NUCLEOTIDE SEQUENCE</scope>
    <source>
        <strain evidence="3">CHK192-19661</strain>
    </source>
</reference>
<evidence type="ECO:0000313" key="4">
    <source>
        <dbReference type="Proteomes" id="UP000824025"/>
    </source>
</evidence>
<name>A0A9D2D5L4_9FIRM</name>
<evidence type="ECO:0000313" key="3">
    <source>
        <dbReference type="EMBL" id="HIZ08865.1"/>
    </source>
</evidence>
<reference evidence="3" key="1">
    <citation type="journal article" date="2021" name="PeerJ">
        <title>Extensive microbial diversity within the chicken gut microbiome revealed by metagenomics and culture.</title>
        <authorList>
            <person name="Gilroy R."/>
            <person name="Ravi A."/>
            <person name="Getino M."/>
            <person name="Pursley I."/>
            <person name="Horton D.L."/>
            <person name="Alikhan N.F."/>
            <person name="Baker D."/>
            <person name="Gharbi K."/>
            <person name="Hall N."/>
            <person name="Watson M."/>
            <person name="Adriaenssens E.M."/>
            <person name="Foster-Nyarko E."/>
            <person name="Jarju S."/>
            <person name="Secka A."/>
            <person name="Antonio M."/>
            <person name="Oren A."/>
            <person name="Chaudhuri R.R."/>
            <person name="La Ragione R."/>
            <person name="Hildebrand F."/>
            <person name="Pallen M.J."/>
        </authorList>
    </citation>
    <scope>NUCLEOTIDE SEQUENCE</scope>
    <source>
        <strain evidence="3">CHK192-19661</strain>
    </source>
</reference>
<dbReference type="Proteomes" id="UP000824025">
    <property type="component" value="Unassembled WGS sequence"/>
</dbReference>
<comment type="caution">
    <text evidence="3">The sequence shown here is derived from an EMBL/GenBank/DDBJ whole genome shotgun (WGS) entry which is preliminary data.</text>
</comment>
<dbReference type="CDD" id="cd00093">
    <property type="entry name" value="HTH_XRE"/>
    <property type="match status" value="1"/>
</dbReference>
<dbReference type="PANTHER" id="PTHR46558">
    <property type="entry name" value="TRACRIPTIONAL REGULATORY PROTEIN-RELATED-RELATED"/>
    <property type="match status" value="1"/>
</dbReference>
<sequence length="76" mass="8431">MEKVSFGERLRECRAEKGLTQAQLAARLSVTQSTVGKYERGALQPNLEMLVQLCKVLEVSADYLLGINDETGGWMV</sequence>
<gene>
    <name evidence="3" type="ORF">H9726_00115</name>
</gene>